<dbReference type="InterPro" id="IPR053737">
    <property type="entry name" value="Type_II_TA_Toxin"/>
</dbReference>
<organism evidence="2 3">
    <name type="scientific">Ligilactobacillus salivarius</name>
    <dbReference type="NCBI Taxonomy" id="1624"/>
    <lineage>
        <taxon>Bacteria</taxon>
        <taxon>Bacillati</taxon>
        <taxon>Bacillota</taxon>
        <taxon>Bacilli</taxon>
        <taxon>Lactobacillales</taxon>
        <taxon>Lactobacillaceae</taxon>
        <taxon>Ligilactobacillus</taxon>
    </lineage>
</organism>
<dbReference type="GO" id="GO:0016301">
    <property type="term" value="F:kinase activity"/>
    <property type="evidence" value="ECO:0007669"/>
    <property type="project" value="InterPro"/>
</dbReference>
<dbReference type="RefSeq" id="WP_003702087.1">
    <property type="nucleotide sequence ID" value="NZ_JUQA01000020.1"/>
</dbReference>
<evidence type="ECO:0000313" key="3">
    <source>
        <dbReference type="Proteomes" id="UP000192353"/>
    </source>
</evidence>
<evidence type="ECO:0000259" key="1">
    <source>
        <dbReference type="PROSITE" id="PS51459"/>
    </source>
</evidence>
<dbReference type="InterPro" id="IPR003812">
    <property type="entry name" value="Fido"/>
</dbReference>
<protein>
    <submittedName>
        <fullName evidence="2">Death-on-curing protein</fullName>
    </submittedName>
</protein>
<dbReference type="Pfam" id="PF02661">
    <property type="entry name" value="Fic"/>
    <property type="match status" value="1"/>
</dbReference>
<accession>A0A1V9TYD2</accession>
<dbReference type="NCBIfam" id="TIGR01550">
    <property type="entry name" value="DOC_P1"/>
    <property type="match status" value="1"/>
</dbReference>
<gene>
    <name evidence="2" type="ORF">B6U37_07320</name>
</gene>
<proteinExistence type="predicted"/>
<dbReference type="Gene3D" id="1.20.120.1870">
    <property type="entry name" value="Fic/DOC protein, Fido domain"/>
    <property type="match status" value="1"/>
</dbReference>
<dbReference type="PANTHER" id="PTHR39426:SF1">
    <property type="entry name" value="HOMOLOGY TO DEATH-ON-CURING PROTEIN OF PHAGE P1"/>
    <property type="match status" value="1"/>
</dbReference>
<reference evidence="2 3" key="1">
    <citation type="submission" date="2017-03" db="EMBL/GenBank/DDBJ databases">
        <title>Phylogenomics and comparative genomics of Lactobacillus salivarius, a mammalian gut commensal.</title>
        <authorList>
            <person name="Harris H.M."/>
        </authorList>
    </citation>
    <scope>NUCLEOTIDE SEQUENCE [LARGE SCALE GENOMIC DNA]</scope>
    <source>
        <strain evidence="2 3">AH4231</strain>
    </source>
</reference>
<comment type="caution">
    <text evidence="2">The sequence shown here is derived from an EMBL/GenBank/DDBJ whole genome shotgun (WGS) entry which is preliminary data.</text>
</comment>
<dbReference type="InterPro" id="IPR006440">
    <property type="entry name" value="Doc"/>
</dbReference>
<sequence length="123" mass="13801">MKRLIVEQVVALHSQLIISTGGMDGVRDKGLVEASLSNDFDTYFGVDQYPTIEEKASRLCYSLIKNHAFLDRNKRIGIFVMLVLLELNDIVIDCTDEELVHLGLGVAASELTYEDILDFVKSH</sequence>
<feature type="domain" description="Fido" evidence="1">
    <location>
        <begin position="4"/>
        <end position="122"/>
    </location>
</feature>
<dbReference type="EMBL" id="NBEY01000055">
    <property type="protein sequence ID" value="OQR24802.1"/>
    <property type="molecule type" value="Genomic_DNA"/>
</dbReference>
<evidence type="ECO:0000313" key="2">
    <source>
        <dbReference type="EMBL" id="OQR24802.1"/>
    </source>
</evidence>
<dbReference type="AlphaFoldDB" id="A0A1V9TYD2"/>
<dbReference type="PANTHER" id="PTHR39426">
    <property type="entry name" value="HOMOLOGY TO DEATH-ON-CURING PROTEIN OF PHAGE P1"/>
    <property type="match status" value="1"/>
</dbReference>
<dbReference type="PROSITE" id="PS51459">
    <property type="entry name" value="FIDO"/>
    <property type="match status" value="1"/>
</dbReference>
<dbReference type="Proteomes" id="UP000192353">
    <property type="component" value="Unassembled WGS sequence"/>
</dbReference>
<name>A0A1V9TYD2_9LACO</name>